<name>A0A8C4KZY8_EQUAS</name>
<protein>
    <recommendedName>
        <fullName evidence="7">KH-like RNA-binding domain-containing protein</fullName>
    </recommendedName>
</protein>
<dbReference type="GO" id="GO:0035088">
    <property type="term" value="P:establishment or maintenance of apical/basal cell polarity"/>
    <property type="evidence" value="ECO:0007669"/>
    <property type="project" value="TreeGrafter"/>
</dbReference>
<evidence type="ECO:0000256" key="2">
    <source>
        <dbReference type="ARBA" id="ARBA00004496"/>
    </source>
</evidence>
<dbReference type="GO" id="GO:0009880">
    <property type="term" value="P:embryonic pattern specification"/>
    <property type="evidence" value="ECO:0007669"/>
    <property type="project" value="TreeGrafter"/>
</dbReference>
<reference evidence="8" key="1">
    <citation type="submission" date="2023-03" db="UniProtKB">
        <authorList>
            <consortium name="Ensembl"/>
        </authorList>
    </citation>
    <scope>IDENTIFICATION</scope>
</reference>
<evidence type="ECO:0000256" key="4">
    <source>
        <dbReference type="ARBA" id="ARBA00022490"/>
    </source>
</evidence>
<dbReference type="InterPro" id="IPR031952">
    <property type="entry name" value="MOEP19_KH-like"/>
</dbReference>
<feature type="domain" description="KH-like RNA-binding" evidence="7">
    <location>
        <begin position="147"/>
        <end position="205"/>
    </location>
</feature>
<dbReference type="PANTHER" id="PTHR19447">
    <property type="entry name" value="OOCYTE-EXPRESSED PROTEIN HOMOLOG-RELATED"/>
    <property type="match status" value="1"/>
</dbReference>
<accession>A0A8C4KZY8</accession>
<dbReference type="GO" id="GO:0032991">
    <property type="term" value="C:protein-containing complex"/>
    <property type="evidence" value="ECO:0007669"/>
    <property type="project" value="TreeGrafter"/>
</dbReference>
<comment type="subcellular location">
    <subcellularLocation>
        <location evidence="2">Cytoplasm</location>
    </subcellularLocation>
    <subcellularLocation>
        <location evidence="1">Nucleus</location>
    </subcellularLocation>
</comment>
<evidence type="ECO:0000256" key="6">
    <source>
        <dbReference type="SAM" id="MobiDB-lite"/>
    </source>
</evidence>
<keyword evidence="4" id="KW-0963">Cytoplasm</keyword>
<dbReference type="InterPro" id="IPR051778">
    <property type="entry name" value="KHDC1"/>
</dbReference>
<dbReference type="InterPro" id="IPR036612">
    <property type="entry name" value="KH_dom_type_1_sf"/>
</dbReference>
<dbReference type="GO" id="GO:0003723">
    <property type="term" value="F:RNA binding"/>
    <property type="evidence" value="ECO:0007669"/>
    <property type="project" value="InterPro"/>
</dbReference>
<proteinExistence type="inferred from homology"/>
<comment type="similarity">
    <text evidence="3">Belongs to the KHDC1 family.</text>
</comment>
<evidence type="ECO:0000256" key="5">
    <source>
        <dbReference type="ARBA" id="ARBA00023242"/>
    </source>
</evidence>
<dbReference type="Ensembl" id="ENSEAST00005002430.1">
    <property type="protein sequence ID" value="ENSEASP00005002203.1"/>
    <property type="gene ID" value="ENSEASG00005001729.1"/>
</dbReference>
<dbReference type="Gene3D" id="3.30.1370.10">
    <property type="entry name" value="K Homology domain, type 1"/>
    <property type="match status" value="1"/>
</dbReference>
<dbReference type="AlphaFoldDB" id="A0A8C4KZY8"/>
<dbReference type="GO" id="GO:0005634">
    <property type="term" value="C:nucleus"/>
    <property type="evidence" value="ECO:0007669"/>
    <property type="project" value="UniProtKB-SubCell"/>
</dbReference>
<dbReference type="CDD" id="cd12795">
    <property type="entry name" value="FILIA_N_like"/>
    <property type="match status" value="1"/>
</dbReference>
<dbReference type="GO" id="GO:0005737">
    <property type="term" value="C:cytoplasm"/>
    <property type="evidence" value="ECO:0007669"/>
    <property type="project" value="UniProtKB-SubCell"/>
</dbReference>
<feature type="compositionally biased region" description="Low complexity" evidence="6">
    <location>
        <begin position="118"/>
        <end position="147"/>
    </location>
</feature>
<evidence type="ECO:0000256" key="1">
    <source>
        <dbReference type="ARBA" id="ARBA00004123"/>
    </source>
</evidence>
<dbReference type="PANTHER" id="PTHR19447:SF14">
    <property type="entry name" value="OOCYTE-EXPRESSED PROTEIN HOMOLOG"/>
    <property type="match status" value="1"/>
</dbReference>
<evidence type="ECO:0000256" key="3">
    <source>
        <dbReference type="ARBA" id="ARBA00009081"/>
    </source>
</evidence>
<dbReference type="Pfam" id="PF16005">
    <property type="entry name" value="MOEP19"/>
    <property type="match status" value="1"/>
</dbReference>
<sequence>RVGLPLGRCARAVDAAAAARARGEGRTPAEALAGLLRRTPPTPRARPRPWWFPARELSCPSACYLEARLAGCVFGERPRAAGGTASALGGQPSGAAPHSVSAGRARGPRVQPRGAACSSSRPGSLPRGRAGSPRPSARPSAALSSRLGPDRAAVPETEWRSQVLLTVRAVEPGGAVEVSVFGQPHGQNRVKGVLRSLAAWHWERRARGEKMEQLEAFLKARAPRPQPPAHLVA</sequence>
<feature type="region of interest" description="Disordered" evidence="6">
    <location>
        <begin position="83"/>
        <end position="154"/>
    </location>
</feature>
<keyword evidence="5" id="KW-0539">Nucleus</keyword>
<evidence type="ECO:0000313" key="8">
    <source>
        <dbReference type="Ensembl" id="ENSEASP00005002203.1"/>
    </source>
</evidence>
<evidence type="ECO:0000259" key="7">
    <source>
        <dbReference type="Pfam" id="PF16005"/>
    </source>
</evidence>
<organism evidence="8">
    <name type="scientific">Equus asinus asinus</name>
    <dbReference type="NCBI Taxonomy" id="83772"/>
    <lineage>
        <taxon>Eukaryota</taxon>
        <taxon>Metazoa</taxon>
        <taxon>Chordata</taxon>
        <taxon>Craniata</taxon>
        <taxon>Vertebrata</taxon>
        <taxon>Euteleostomi</taxon>
        <taxon>Mammalia</taxon>
        <taxon>Eutheria</taxon>
        <taxon>Laurasiatheria</taxon>
        <taxon>Perissodactyla</taxon>
        <taxon>Equidae</taxon>
        <taxon>Equus</taxon>
    </lineage>
</organism>